<proteinExistence type="predicted"/>
<dbReference type="PANTHER" id="PTHR36439:SF1">
    <property type="entry name" value="DUF1697 DOMAIN-CONTAINING PROTEIN"/>
    <property type="match status" value="1"/>
</dbReference>
<accession>A0A839QI93</accession>
<dbReference type="SUPFAM" id="SSF160379">
    <property type="entry name" value="SP0830-like"/>
    <property type="match status" value="1"/>
</dbReference>
<dbReference type="InterPro" id="IPR012545">
    <property type="entry name" value="DUF1697"/>
</dbReference>
<dbReference type="Gene3D" id="3.30.70.1260">
    <property type="entry name" value="bacterial protein sp0830 like"/>
    <property type="match status" value="1"/>
</dbReference>
<keyword evidence="2" id="KW-1185">Reference proteome</keyword>
<dbReference type="PIRSF" id="PIRSF008502">
    <property type="entry name" value="UCP008502"/>
    <property type="match status" value="1"/>
</dbReference>
<dbReference type="Proteomes" id="UP000523000">
    <property type="component" value="Unassembled WGS sequence"/>
</dbReference>
<gene>
    <name evidence="1" type="ORF">E9229_000655</name>
</gene>
<dbReference type="EMBL" id="JACHVS010000001">
    <property type="protein sequence ID" value="MBB2994464.1"/>
    <property type="molecule type" value="Genomic_DNA"/>
</dbReference>
<dbReference type="PANTHER" id="PTHR36439">
    <property type="entry name" value="BLL4334 PROTEIN"/>
    <property type="match status" value="1"/>
</dbReference>
<dbReference type="RefSeq" id="WP_183509829.1">
    <property type="nucleotide sequence ID" value="NZ_BAABGK010000025.1"/>
</dbReference>
<reference evidence="1 2" key="1">
    <citation type="submission" date="2020-08" db="EMBL/GenBank/DDBJ databases">
        <title>Sequencing the genomes of 1000 actinobacteria strains.</title>
        <authorList>
            <person name="Klenk H.-P."/>
        </authorList>
    </citation>
    <scope>NUCLEOTIDE SEQUENCE [LARGE SCALE GENOMIC DNA]</scope>
    <source>
        <strain evidence="1 2">DSM 22826</strain>
    </source>
</reference>
<comment type="caution">
    <text evidence="1">The sequence shown here is derived from an EMBL/GenBank/DDBJ whole genome shotgun (WGS) entry which is preliminary data.</text>
</comment>
<name>A0A839QI93_9MICC</name>
<dbReference type="AlphaFoldDB" id="A0A839QI93"/>
<dbReference type="Pfam" id="PF08002">
    <property type="entry name" value="DUF1697"/>
    <property type="match status" value="1"/>
</dbReference>
<evidence type="ECO:0000313" key="1">
    <source>
        <dbReference type="EMBL" id="MBB2994464.1"/>
    </source>
</evidence>
<protein>
    <submittedName>
        <fullName evidence="1">Uncharacterized protein (DUF1697 family)</fullName>
    </submittedName>
</protein>
<sequence length="182" mass="19690">MNAYAVFLRGINVNGVKILMSELGSVLTEAGFESVKTLLASGNVVLTADTDDADQVKERCEAALREAFGYEAWVIVRRRQQLQEALAAYPFTTPNDGTPRHAYITLATGEAEAAALLDDAPEPSEQERAAVFADVVFWEAPKGGSTTTSLARHFAKAKFQATTTTRNRNTIEKVIAALPQDA</sequence>
<dbReference type="Gene3D" id="3.30.70.1280">
    <property type="entry name" value="SP0830-like domains"/>
    <property type="match status" value="1"/>
</dbReference>
<organism evidence="1 2">
    <name type="scientific">Paeniglutamicibacter cryotolerans</name>
    <dbReference type="NCBI Taxonomy" id="670079"/>
    <lineage>
        <taxon>Bacteria</taxon>
        <taxon>Bacillati</taxon>
        <taxon>Actinomycetota</taxon>
        <taxon>Actinomycetes</taxon>
        <taxon>Micrococcales</taxon>
        <taxon>Micrococcaceae</taxon>
        <taxon>Paeniglutamicibacter</taxon>
    </lineage>
</organism>
<evidence type="ECO:0000313" key="2">
    <source>
        <dbReference type="Proteomes" id="UP000523000"/>
    </source>
</evidence>